<proteinExistence type="predicted"/>
<evidence type="ECO:0000256" key="1">
    <source>
        <dbReference type="SAM" id="MobiDB-lite"/>
    </source>
</evidence>
<dbReference type="Proteomes" id="UP001277761">
    <property type="component" value="Unassembled WGS sequence"/>
</dbReference>
<dbReference type="EMBL" id="JAXAVX010000015">
    <property type="protein sequence ID" value="MDX8153514.1"/>
    <property type="molecule type" value="Genomic_DNA"/>
</dbReference>
<organism evidence="2 3">
    <name type="scientific">Patulibacter brassicae</name>
    <dbReference type="NCBI Taxonomy" id="1705717"/>
    <lineage>
        <taxon>Bacteria</taxon>
        <taxon>Bacillati</taxon>
        <taxon>Actinomycetota</taxon>
        <taxon>Thermoleophilia</taxon>
        <taxon>Solirubrobacterales</taxon>
        <taxon>Patulibacteraceae</taxon>
        <taxon>Patulibacter</taxon>
    </lineage>
</organism>
<gene>
    <name evidence="2" type="ORF">SK069_18085</name>
</gene>
<evidence type="ECO:0000313" key="2">
    <source>
        <dbReference type="EMBL" id="MDX8153514.1"/>
    </source>
</evidence>
<feature type="region of interest" description="Disordered" evidence="1">
    <location>
        <begin position="126"/>
        <end position="160"/>
    </location>
</feature>
<reference evidence="2 3" key="1">
    <citation type="submission" date="2023-11" db="EMBL/GenBank/DDBJ databases">
        <authorList>
            <person name="Xu M."/>
            <person name="Jiang T."/>
        </authorList>
    </citation>
    <scope>NUCLEOTIDE SEQUENCE [LARGE SCALE GENOMIC DNA]</scope>
    <source>
        <strain evidence="2 3">SD</strain>
    </source>
</reference>
<sequence>MPAIRLIILASVVIVVLATVGALAPTAEREPDRPVGAPPSSAAGDRRTSTTVSAKLPSKEPIEASVGDTVVLELAPPERAEVLEIKSLFVREYLSADQPRTLRVLPFRPGTFRVRLLEEDETIGRIVVGPRRSTPPPGRSTPDATPAPGDPTPASVLPLP</sequence>
<protein>
    <recommendedName>
        <fullName evidence="4">AMIN domain-containing protein</fullName>
    </recommendedName>
</protein>
<feature type="region of interest" description="Disordered" evidence="1">
    <location>
        <begin position="27"/>
        <end position="60"/>
    </location>
</feature>
<evidence type="ECO:0000313" key="3">
    <source>
        <dbReference type="Proteomes" id="UP001277761"/>
    </source>
</evidence>
<comment type="caution">
    <text evidence="2">The sequence shown here is derived from an EMBL/GenBank/DDBJ whole genome shotgun (WGS) entry which is preliminary data.</text>
</comment>
<dbReference type="RefSeq" id="WP_319955663.1">
    <property type="nucleotide sequence ID" value="NZ_JAXAVX010000015.1"/>
</dbReference>
<accession>A0ABU4VQY8</accession>
<keyword evidence="3" id="KW-1185">Reference proteome</keyword>
<evidence type="ECO:0008006" key="4">
    <source>
        <dbReference type="Google" id="ProtNLM"/>
    </source>
</evidence>
<name>A0ABU4VQY8_9ACTN</name>